<proteinExistence type="predicted"/>
<protein>
    <recommendedName>
        <fullName evidence="1">Putative restriction endonuclease domain-containing protein</fullName>
    </recommendedName>
</protein>
<accession>A0AAU9C126</accession>
<dbReference type="CDD" id="cd06260">
    <property type="entry name" value="DUF820-like"/>
    <property type="match status" value="1"/>
</dbReference>
<dbReference type="InterPro" id="IPR008538">
    <property type="entry name" value="Uma2"/>
</dbReference>
<reference evidence="3" key="1">
    <citation type="journal article" date="2024" name="Int. J. Syst. Evol. Microbiol.">
        <title>Methylomarinovum tepidoasis sp. nov., a moderately thermophilic methanotroph of the family Methylothermaceae isolated from a deep-sea hydrothermal field.</title>
        <authorList>
            <person name="Hirayama H."/>
            <person name="Takaki Y."/>
            <person name="Abe M."/>
            <person name="Miyazaki M."/>
            <person name="Uematsu K."/>
            <person name="Matsui Y."/>
            <person name="Takai K."/>
        </authorList>
    </citation>
    <scope>NUCLEOTIDE SEQUENCE [LARGE SCALE GENOMIC DNA]</scope>
    <source>
        <strain evidence="3">IT-9</strain>
    </source>
</reference>
<evidence type="ECO:0000313" key="3">
    <source>
        <dbReference type="Proteomes" id="UP001321825"/>
    </source>
</evidence>
<dbReference type="Pfam" id="PF05685">
    <property type="entry name" value="Uma2"/>
    <property type="match status" value="1"/>
</dbReference>
<dbReference type="Proteomes" id="UP001321825">
    <property type="component" value="Chromosome"/>
</dbReference>
<gene>
    <name evidence="2" type="ORF">MIT9_P0846</name>
</gene>
<dbReference type="Gene3D" id="3.90.1570.10">
    <property type="entry name" value="tt1808, chain A"/>
    <property type="match status" value="1"/>
</dbReference>
<keyword evidence="3" id="KW-1185">Reference proteome</keyword>
<dbReference type="RefSeq" id="WP_317706203.1">
    <property type="nucleotide sequence ID" value="NZ_AP024714.1"/>
</dbReference>
<dbReference type="AlphaFoldDB" id="A0AAU9C126"/>
<dbReference type="PANTHER" id="PTHR34107">
    <property type="entry name" value="SLL0198 PROTEIN-RELATED"/>
    <property type="match status" value="1"/>
</dbReference>
<feature type="domain" description="Putative restriction endonuclease" evidence="1">
    <location>
        <begin position="16"/>
        <end position="137"/>
    </location>
</feature>
<evidence type="ECO:0000313" key="2">
    <source>
        <dbReference type="EMBL" id="BCX81268.1"/>
    </source>
</evidence>
<dbReference type="SUPFAM" id="SSF52980">
    <property type="entry name" value="Restriction endonuclease-like"/>
    <property type="match status" value="1"/>
</dbReference>
<organism evidence="2 3">
    <name type="scientific">Methylomarinovum caldicuralii</name>
    <dbReference type="NCBI Taxonomy" id="438856"/>
    <lineage>
        <taxon>Bacteria</taxon>
        <taxon>Pseudomonadati</taxon>
        <taxon>Pseudomonadota</taxon>
        <taxon>Gammaproteobacteria</taxon>
        <taxon>Methylococcales</taxon>
        <taxon>Methylothermaceae</taxon>
        <taxon>Methylomarinovum</taxon>
    </lineage>
</organism>
<dbReference type="KEGG" id="mcau:MIT9_P0846"/>
<dbReference type="EMBL" id="AP024714">
    <property type="protein sequence ID" value="BCX81268.1"/>
    <property type="molecule type" value="Genomic_DNA"/>
</dbReference>
<dbReference type="PANTHER" id="PTHR34107:SF4">
    <property type="entry name" value="SLL1222 PROTEIN"/>
    <property type="match status" value="1"/>
</dbReference>
<dbReference type="InterPro" id="IPR011335">
    <property type="entry name" value="Restrct_endonuc-II-like"/>
</dbReference>
<dbReference type="InterPro" id="IPR012296">
    <property type="entry name" value="Nuclease_put_TT1808"/>
</dbReference>
<sequence>MPTAALPRETRRWTYEDYLALDDERRYEIIAGELLMVPAPSSFHQWYSRNLEVLLFEFVRERKLGYVFHAPIDVILSPENVVQPDILFVARQRRDIIQERGIFGPPDLVVEIVSPSSVHRDYALKQRLYERFGVREY</sequence>
<evidence type="ECO:0000259" key="1">
    <source>
        <dbReference type="Pfam" id="PF05685"/>
    </source>
</evidence>
<name>A0AAU9C126_9GAMM</name>